<organism evidence="1 2">
    <name type="scientific">Panagrolaimus sp. PS1159</name>
    <dbReference type="NCBI Taxonomy" id="55785"/>
    <lineage>
        <taxon>Eukaryota</taxon>
        <taxon>Metazoa</taxon>
        <taxon>Ecdysozoa</taxon>
        <taxon>Nematoda</taxon>
        <taxon>Chromadorea</taxon>
        <taxon>Rhabditida</taxon>
        <taxon>Tylenchina</taxon>
        <taxon>Panagrolaimomorpha</taxon>
        <taxon>Panagrolaimoidea</taxon>
        <taxon>Panagrolaimidae</taxon>
        <taxon>Panagrolaimus</taxon>
    </lineage>
</organism>
<evidence type="ECO:0000313" key="2">
    <source>
        <dbReference type="WBParaSite" id="PS1159_v2.g12947.t1"/>
    </source>
</evidence>
<reference evidence="2" key="1">
    <citation type="submission" date="2022-11" db="UniProtKB">
        <authorList>
            <consortium name="WormBaseParasite"/>
        </authorList>
    </citation>
    <scope>IDENTIFICATION</scope>
</reference>
<dbReference type="WBParaSite" id="PS1159_v2.g12947.t1">
    <property type="protein sequence ID" value="PS1159_v2.g12947.t1"/>
    <property type="gene ID" value="PS1159_v2.g12947"/>
</dbReference>
<evidence type="ECO:0000313" key="1">
    <source>
        <dbReference type="Proteomes" id="UP000887580"/>
    </source>
</evidence>
<name>A0AC35F1Z4_9BILA</name>
<dbReference type="Proteomes" id="UP000887580">
    <property type="component" value="Unplaced"/>
</dbReference>
<protein>
    <submittedName>
        <fullName evidence="2">Uncharacterized protein</fullName>
    </submittedName>
</protein>
<accession>A0AC35F1Z4</accession>
<sequence length="139" mass="16358">LLTDFWDCVGEILTTKRVCQVYADNSNDGNANVYFMVRDLVSNEDYLPLRCLSNRMLEEFEPPAEKKSPHVDEDGKERIKTDWYFCLRVFILSYHPLTIEVHCRGPWPHFIFNVGDCPRCLDLFNELETLGWKNFTIAF</sequence>
<proteinExistence type="predicted"/>